<sequence length="307" mass="33349">MSLYPSLEDMMVDQMIKAQQKMESQFIPAATAPMITPQSAPSGLTPPGCDNLPGQLYPALGDYMGLEFSPEMIANNMPEYTVAYRESMEISMPDKSGSLAGMIAPLSGDSLGLKRAQVSNGIRELTLCKDKDGKIGLRVHAVNNGIFVCLVSPGSPASKAGLRFGDQILDINGISVAGYSMDQVHKIFRNASVNDIKVIVRDRPFERTITMHKDHSGNIGFQFKEGKIVAVVKDSSAARNGVLTDHQILEINGKNVVGMKDKDIVTEISNGTNVVTITVIPSYIYDHMIKKMSGSLLKFMDHSVPNL</sequence>
<dbReference type="PANTHER" id="PTHR12345:SF3">
    <property type="entry name" value="PDZ DOMAIN-CONTAINING PROTEIN"/>
    <property type="match status" value="1"/>
</dbReference>
<comment type="caution">
    <text evidence="3">The sequence shown here is derived from an EMBL/GenBank/DDBJ whole genome shotgun (WGS) entry which is preliminary data.</text>
</comment>
<dbReference type="PANTHER" id="PTHR12345">
    <property type="entry name" value="SYNTENIN RELATED"/>
    <property type="match status" value="1"/>
</dbReference>
<dbReference type="CDD" id="cd06721">
    <property type="entry name" value="PDZ1_syntenin-like"/>
    <property type="match status" value="1"/>
</dbReference>
<dbReference type="FunFam" id="2.30.42.10:FF:000043">
    <property type="entry name" value="Syntenin-1 isoform X1"/>
    <property type="match status" value="1"/>
</dbReference>
<dbReference type="Proteomes" id="UP001168972">
    <property type="component" value="Unassembled WGS sequence"/>
</dbReference>
<reference evidence="3" key="2">
    <citation type="submission" date="2023-03" db="EMBL/GenBank/DDBJ databases">
        <authorList>
            <person name="Inwood S.N."/>
            <person name="Skelly J.G."/>
            <person name="Guhlin J."/>
            <person name="Harrop T.W.R."/>
            <person name="Goldson S.G."/>
            <person name="Dearden P.K."/>
        </authorList>
    </citation>
    <scope>NUCLEOTIDE SEQUENCE</scope>
    <source>
        <strain evidence="3">Lincoln</strain>
        <tissue evidence="3">Whole body</tissue>
    </source>
</reference>
<organism evidence="3 4">
    <name type="scientific">Microctonus hyperodae</name>
    <name type="common">Parasitoid wasp</name>
    <dbReference type="NCBI Taxonomy" id="165561"/>
    <lineage>
        <taxon>Eukaryota</taxon>
        <taxon>Metazoa</taxon>
        <taxon>Ecdysozoa</taxon>
        <taxon>Arthropoda</taxon>
        <taxon>Hexapoda</taxon>
        <taxon>Insecta</taxon>
        <taxon>Pterygota</taxon>
        <taxon>Neoptera</taxon>
        <taxon>Endopterygota</taxon>
        <taxon>Hymenoptera</taxon>
        <taxon>Apocrita</taxon>
        <taxon>Ichneumonoidea</taxon>
        <taxon>Braconidae</taxon>
        <taxon>Euphorinae</taxon>
        <taxon>Microctonus</taxon>
    </lineage>
</organism>
<dbReference type="AlphaFoldDB" id="A0AA39KVH2"/>
<dbReference type="Gene3D" id="2.30.42.10">
    <property type="match status" value="2"/>
</dbReference>
<feature type="domain" description="PDZ" evidence="2">
    <location>
        <begin position="208"/>
        <end position="283"/>
    </location>
</feature>
<reference evidence="3" key="1">
    <citation type="journal article" date="2023" name="bioRxiv">
        <title>Scaffold-level genome assemblies of two parasitoid biocontrol wasps reveal the parthenogenesis mechanism and an associated novel virus.</title>
        <authorList>
            <person name="Inwood S."/>
            <person name="Skelly J."/>
            <person name="Guhlin J."/>
            <person name="Harrop T."/>
            <person name="Goldson S."/>
            <person name="Dearden P."/>
        </authorList>
    </citation>
    <scope>NUCLEOTIDE SEQUENCE</scope>
    <source>
        <strain evidence="3">Lincoln</strain>
        <tissue evidence="3">Whole body</tissue>
    </source>
</reference>
<evidence type="ECO:0000313" key="4">
    <source>
        <dbReference type="Proteomes" id="UP001168972"/>
    </source>
</evidence>
<dbReference type="GO" id="GO:0005886">
    <property type="term" value="C:plasma membrane"/>
    <property type="evidence" value="ECO:0007669"/>
    <property type="project" value="TreeGrafter"/>
</dbReference>
<dbReference type="CDD" id="cd06794">
    <property type="entry name" value="PDZ2_syntenin-like"/>
    <property type="match status" value="1"/>
</dbReference>
<dbReference type="EMBL" id="JAQQBR010000005">
    <property type="protein sequence ID" value="KAK0175463.1"/>
    <property type="molecule type" value="Genomic_DNA"/>
</dbReference>
<keyword evidence="1" id="KW-0677">Repeat</keyword>
<dbReference type="GO" id="GO:0005737">
    <property type="term" value="C:cytoplasm"/>
    <property type="evidence" value="ECO:0007669"/>
    <property type="project" value="TreeGrafter"/>
</dbReference>
<dbReference type="SMART" id="SM00228">
    <property type="entry name" value="PDZ"/>
    <property type="match status" value="2"/>
</dbReference>
<accession>A0AA39KVH2</accession>
<evidence type="ECO:0000313" key="3">
    <source>
        <dbReference type="EMBL" id="KAK0175463.1"/>
    </source>
</evidence>
<protein>
    <recommendedName>
        <fullName evidence="2">PDZ domain-containing protein</fullName>
    </recommendedName>
</protein>
<evidence type="ECO:0000259" key="2">
    <source>
        <dbReference type="PROSITE" id="PS50106"/>
    </source>
</evidence>
<dbReference type="SUPFAM" id="SSF50156">
    <property type="entry name" value="PDZ domain-like"/>
    <property type="match status" value="2"/>
</dbReference>
<feature type="domain" description="PDZ" evidence="2">
    <location>
        <begin position="124"/>
        <end position="203"/>
    </location>
</feature>
<proteinExistence type="predicted"/>
<name>A0AA39KVH2_MICHY</name>
<dbReference type="Pfam" id="PF00595">
    <property type="entry name" value="PDZ"/>
    <property type="match status" value="2"/>
</dbReference>
<dbReference type="InterPro" id="IPR001478">
    <property type="entry name" value="PDZ"/>
</dbReference>
<gene>
    <name evidence="3" type="ORF">PV327_009211</name>
</gene>
<dbReference type="PROSITE" id="PS50106">
    <property type="entry name" value="PDZ"/>
    <property type="match status" value="2"/>
</dbReference>
<dbReference type="InterPro" id="IPR036034">
    <property type="entry name" value="PDZ_sf"/>
</dbReference>
<evidence type="ECO:0000256" key="1">
    <source>
        <dbReference type="ARBA" id="ARBA00022737"/>
    </source>
</evidence>
<dbReference type="InterPro" id="IPR051230">
    <property type="entry name" value="APP-Binding"/>
</dbReference>
<keyword evidence="4" id="KW-1185">Reference proteome</keyword>